<proteinExistence type="predicted"/>
<dbReference type="InterPro" id="IPR036236">
    <property type="entry name" value="Znf_C2H2_sf"/>
</dbReference>
<feature type="compositionally biased region" description="Basic and acidic residues" evidence="1">
    <location>
        <begin position="43"/>
        <end position="52"/>
    </location>
</feature>
<dbReference type="SUPFAM" id="SSF57667">
    <property type="entry name" value="beta-beta-alpha zinc fingers"/>
    <property type="match status" value="1"/>
</dbReference>
<dbReference type="Proteomes" id="UP001497497">
    <property type="component" value="Unassembled WGS sequence"/>
</dbReference>
<feature type="region of interest" description="Disordered" evidence="1">
    <location>
        <begin position="41"/>
        <end position="72"/>
    </location>
</feature>
<dbReference type="GO" id="GO:0003725">
    <property type="term" value="F:double-stranded RNA binding"/>
    <property type="evidence" value="ECO:0007669"/>
    <property type="project" value="TreeGrafter"/>
</dbReference>
<dbReference type="GO" id="GO:0071011">
    <property type="term" value="C:precatalytic spliceosome"/>
    <property type="evidence" value="ECO:0007669"/>
    <property type="project" value="TreeGrafter"/>
</dbReference>
<dbReference type="PANTHER" id="PTHR45762">
    <property type="entry name" value="ZINC FINGER RNA-BINDING PROTEIN"/>
    <property type="match status" value="1"/>
</dbReference>
<feature type="compositionally biased region" description="Polar residues" evidence="1">
    <location>
        <begin position="882"/>
        <end position="905"/>
    </location>
</feature>
<accession>A0AAV2HA64</accession>
<name>A0AAV2HA64_LYMST</name>
<evidence type="ECO:0000256" key="1">
    <source>
        <dbReference type="SAM" id="MobiDB-lite"/>
    </source>
</evidence>
<feature type="compositionally biased region" description="Basic and acidic residues" evidence="1">
    <location>
        <begin position="1048"/>
        <end position="1057"/>
    </location>
</feature>
<feature type="compositionally biased region" description="Basic and acidic residues" evidence="1">
    <location>
        <begin position="1014"/>
        <end position="1030"/>
    </location>
</feature>
<dbReference type="GO" id="GO:0003727">
    <property type="term" value="F:single-stranded RNA binding"/>
    <property type="evidence" value="ECO:0007669"/>
    <property type="project" value="TreeGrafter"/>
</dbReference>
<dbReference type="EMBL" id="CAXITT010000061">
    <property type="protein sequence ID" value="CAL1530087.1"/>
    <property type="molecule type" value="Genomic_DNA"/>
</dbReference>
<evidence type="ECO:0000313" key="3">
    <source>
        <dbReference type="EMBL" id="CAL1530087.1"/>
    </source>
</evidence>
<organism evidence="3 4">
    <name type="scientific">Lymnaea stagnalis</name>
    <name type="common">Great pond snail</name>
    <name type="synonym">Helix stagnalis</name>
    <dbReference type="NCBI Taxonomy" id="6523"/>
    <lineage>
        <taxon>Eukaryota</taxon>
        <taxon>Metazoa</taxon>
        <taxon>Spiralia</taxon>
        <taxon>Lophotrochozoa</taxon>
        <taxon>Mollusca</taxon>
        <taxon>Gastropoda</taxon>
        <taxon>Heterobranchia</taxon>
        <taxon>Euthyneura</taxon>
        <taxon>Panpulmonata</taxon>
        <taxon>Hygrophila</taxon>
        <taxon>Lymnaeoidea</taxon>
        <taxon>Lymnaeidae</taxon>
        <taxon>Lymnaea</taxon>
    </lineage>
</organism>
<feature type="compositionally biased region" description="Acidic residues" evidence="1">
    <location>
        <begin position="263"/>
        <end position="277"/>
    </location>
</feature>
<feature type="region of interest" description="Disordered" evidence="1">
    <location>
        <begin position="1173"/>
        <end position="1245"/>
    </location>
</feature>
<feature type="compositionally biased region" description="Basic and acidic residues" evidence="1">
    <location>
        <begin position="212"/>
        <end position="232"/>
    </location>
</feature>
<feature type="domain" description="C2H2-type" evidence="2">
    <location>
        <begin position="385"/>
        <end position="409"/>
    </location>
</feature>
<sequence>MDFGSFLRIQKTAGAAVAGGRGRGRGMLPYYDVRADPAQSRHWGHERGDYSSRGRGFNRAQPRGGHFVRGNRGHHLQHRHNYENNNAYYEMQYGDSLEYSEDRLRESGEQYTGVDYGDPALNTNTRNQYKNYEGDFTQPVDQHIKNKVQHGDLYKNNKGQYGDQYGDNEGPWGDQYGDKNGQYGVHYGDSEDQFGDQYGDGEVPKGDQQGDTEGHDTMDTEERLQNSERSVDDFQSSSNKVQPTTREHEPGDKTKNNQAVKEDECEEDLEKSDEEKDETTKAIEKLPVRHQRGLMSTLIGLAGPEVQNRKPDPLPRPQPMKLVDDKTMYLSTNKQNVCKIDDTALLEYGITQNMLDEANLEIDDTPANERDLLPNEIGKEINKEFFCKLCHVQTTSMGNFRDHLNGKGHKAVSIYQNTLRNKKTAVISSEVLGKKSVTVEMVEGVIEPILGLSYITEYHSQSGIINVCNLCGVKFDRNIVVSHVTGTKHRLHYMKENRPSVYVHLKKFGGKKSQLSAFLDELSLDAEREDGRGVPSIKVFEQPDHDDEEDASVIEISLNEADDEETKEKKQKEAMLARRKPGNISFQDWVNEEINKSKSKGAEKVKNYEEEDSSNSSHFKFGAGSSGPPVNKSMGVQPHSLHPDFPIKQKSQHGPIPMFDPLLHNLPRHPHHLPHFSHADDHLPHRYRLEPFLPRMDPYFDPLFNPLFDPYRSDPQLYHDRPLLPPSSRSQPYLGLDPLKQSLGRGYPPGDPYFDPNPLKSGRNFEPFLDPDPTKRVRNSEPYLDPDPTKRVRNSESYLDPDPTKRVRNSEPYLDPDPTKRVRISEPYLDPDPLKRLPPKKTVPTPVVFDYGHGSGDKNDTTPHKSSVQKTADKWEDDIQQILGTDTNKAPNSLAILSSNYSSPERSPPPVPGKKPRMTDKPLPFSRSYLETHLPLNIPKVTGPKKPEKISDYKSGLGPSSSNKGYIEKDLNDPKPSSSQEHRSRHKSQTHGPEHDKQSTYQEHYSRHKSQTRSPEHDKNRRSRTPDHLKGNILRSSISISSRIFTLEAHKYSDSPKHSSKRRHSKSPVDSSSNKARCPNASHLSKSTDRSRMSPSSKKHQKSFESQSLGRTQADTKKEMQDILSEADEEAQAEKIANLLLQMSGSLSEAGDAQSALRKLFANSDLTEALFAAKTNSDEVIQKRLTSHGKPDPPSQPHRQTKGNASQTQPPPRRERVTFSLPVSSKGQNFRSTLPSDFAADEDTE</sequence>
<feature type="compositionally biased region" description="Polar residues" evidence="1">
    <location>
        <begin position="1221"/>
        <end position="1235"/>
    </location>
</feature>
<dbReference type="AlphaFoldDB" id="A0AAV2HA64"/>
<keyword evidence="4" id="KW-1185">Reference proteome</keyword>
<feature type="compositionally biased region" description="Polar residues" evidence="1">
    <location>
        <begin position="233"/>
        <end position="244"/>
    </location>
</feature>
<feature type="region of interest" description="Disordered" evidence="1">
    <location>
        <begin position="718"/>
        <end position="1131"/>
    </location>
</feature>
<gene>
    <name evidence="3" type="ORF">GSLYS_00004220001</name>
</gene>
<dbReference type="PANTHER" id="PTHR45762:SF3">
    <property type="entry name" value="ZINC-FINGER PROTEIN AT 72D, ISOFORM B"/>
    <property type="match status" value="1"/>
</dbReference>
<dbReference type="Gene3D" id="3.30.160.60">
    <property type="entry name" value="Classic Zinc Finger"/>
    <property type="match status" value="1"/>
</dbReference>
<feature type="compositionally biased region" description="Basic and acidic residues" evidence="1">
    <location>
        <begin position="245"/>
        <end position="255"/>
    </location>
</feature>
<feature type="compositionally biased region" description="Low complexity" evidence="1">
    <location>
        <begin position="1035"/>
        <end position="1044"/>
    </location>
</feature>
<feature type="compositionally biased region" description="Polar residues" evidence="1">
    <location>
        <begin position="1104"/>
        <end position="1113"/>
    </location>
</feature>
<feature type="region of interest" description="Disordered" evidence="1">
    <location>
        <begin position="151"/>
        <end position="279"/>
    </location>
</feature>
<dbReference type="Pfam" id="PF12874">
    <property type="entry name" value="zf-met"/>
    <property type="match status" value="1"/>
</dbReference>
<dbReference type="InterPro" id="IPR013087">
    <property type="entry name" value="Znf_C2H2_type"/>
</dbReference>
<comment type="caution">
    <text evidence="3">The sequence shown here is derived from an EMBL/GenBank/DDBJ whole genome shotgun (WGS) entry which is preliminary data.</text>
</comment>
<evidence type="ECO:0000313" key="4">
    <source>
        <dbReference type="Proteomes" id="UP001497497"/>
    </source>
</evidence>
<protein>
    <recommendedName>
        <fullName evidence="2">C2H2-type domain-containing protein</fullName>
    </recommendedName>
</protein>
<feature type="compositionally biased region" description="Basic and acidic residues" evidence="1">
    <location>
        <begin position="598"/>
        <end position="608"/>
    </location>
</feature>
<evidence type="ECO:0000259" key="2">
    <source>
        <dbReference type="Pfam" id="PF12874"/>
    </source>
</evidence>
<reference evidence="3 4" key="1">
    <citation type="submission" date="2024-04" db="EMBL/GenBank/DDBJ databases">
        <authorList>
            <consortium name="Genoscope - CEA"/>
            <person name="William W."/>
        </authorList>
    </citation>
    <scope>NUCLEOTIDE SEQUENCE [LARGE SCALE GENOMIC DNA]</scope>
</reference>
<feature type="region of interest" description="Disordered" evidence="1">
    <location>
        <begin position="598"/>
        <end position="663"/>
    </location>
</feature>